<dbReference type="Proteomes" id="UP001054837">
    <property type="component" value="Unassembled WGS sequence"/>
</dbReference>
<feature type="region of interest" description="Disordered" evidence="1">
    <location>
        <begin position="40"/>
        <end position="90"/>
    </location>
</feature>
<evidence type="ECO:0000313" key="3">
    <source>
        <dbReference type="Proteomes" id="UP001054837"/>
    </source>
</evidence>
<accession>A0AAV4X2I1</accession>
<sequence length="90" mass="10636">MYSIPKNRFANSHRINSKATYPSPNSRVYTFPHVIRNESTQRIPQRKRNGNRKKIFGNSETEIIMNDHAKKDLEKDPVRKKTENLPDIRD</sequence>
<feature type="compositionally biased region" description="Basic and acidic residues" evidence="1">
    <location>
        <begin position="65"/>
        <end position="90"/>
    </location>
</feature>
<organism evidence="2 3">
    <name type="scientific">Caerostris darwini</name>
    <dbReference type="NCBI Taxonomy" id="1538125"/>
    <lineage>
        <taxon>Eukaryota</taxon>
        <taxon>Metazoa</taxon>
        <taxon>Ecdysozoa</taxon>
        <taxon>Arthropoda</taxon>
        <taxon>Chelicerata</taxon>
        <taxon>Arachnida</taxon>
        <taxon>Araneae</taxon>
        <taxon>Araneomorphae</taxon>
        <taxon>Entelegynae</taxon>
        <taxon>Araneoidea</taxon>
        <taxon>Araneidae</taxon>
        <taxon>Caerostris</taxon>
    </lineage>
</organism>
<comment type="caution">
    <text evidence="2">The sequence shown here is derived from an EMBL/GenBank/DDBJ whole genome shotgun (WGS) entry which is preliminary data.</text>
</comment>
<protein>
    <submittedName>
        <fullName evidence="2">Uncharacterized protein</fullName>
    </submittedName>
</protein>
<name>A0AAV4X2I1_9ARAC</name>
<dbReference type="AlphaFoldDB" id="A0AAV4X2I1"/>
<evidence type="ECO:0000256" key="1">
    <source>
        <dbReference type="SAM" id="MobiDB-lite"/>
    </source>
</evidence>
<dbReference type="EMBL" id="BPLQ01015456">
    <property type="protein sequence ID" value="GIY88214.1"/>
    <property type="molecule type" value="Genomic_DNA"/>
</dbReference>
<keyword evidence="3" id="KW-1185">Reference proteome</keyword>
<feature type="compositionally biased region" description="Basic residues" evidence="1">
    <location>
        <begin position="44"/>
        <end position="55"/>
    </location>
</feature>
<reference evidence="2 3" key="1">
    <citation type="submission" date="2021-06" db="EMBL/GenBank/DDBJ databases">
        <title>Caerostris darwini draft genome.</title>
        <authorList>
            <person name="Kono N."/>
            <person name="Arakawa K."/>
        </authorList>
    </citation>
    <scope>NUCLEOTIDE SEQUENCE [LARGE SCALE GENOMIC DNA]</scope>
</reference>
<evidence type="ECO:0000313" key="2">
    <source>
        <dbReference type="EMBL" id="GIY88214.1"/>
    </source>
</evidence>
<gene>
    <name evidence="2" type="ORF">CDAR_84351</name>
</gene>
<proteinExistence type="predicted"/>